<keyword evidence="3" id="KW-1185">Reference proteome</keyword>
<dbReference type="Proteomes" id="UP000824120">
    <property type="component" value="Chromosome 8"/>
</dbReference>
<organism evidence="2 3">
    <name type="scientific">Solanum commersonii</name>
    <name type="common">Commerson's wild potato</name>
    <name type="synonym">Commerson's nightshade</name>
    <dbReference type="NCBI Taxonomy" id="4109"/>
    <lineage>
        <taxon>Eukaryota</taxon>
        <taxon>Viridiplantae</taxon>
        <taxon>Streptophyta</taxon>
        <taxon>Embryophyta</taxon>
        <taxon>Tracheophyta</taxon>
        <taxon>Spermatophyta</taxon>
        <taxon>Magnoliopsida</taxon>
        <taxon>eudicotyledons</taxon>
        <taxon>Gunneridae</taxon>
        <taxon>Pentapetalae</taxon>
        <taxon>asterids</taxon>
        <taxon>lamiids</taxon>
        <taxon>Solanales</taxon>
        <taxon>Solanaceae</taxon>
        <taxon>Solanoideae</taxon>
        <taxon>Solaneae</taxon>
        <taxon>Solanum</taxon>
    </lineage>
</organism>
<evidence type="ECO:0000313" key="3">
    <source>
        <dbReference type="Proteomes" id="UP000824120"/>
    </source>
</evidence>
<gene>
    <name evidence="2" type="ORF">H5410_042194</name>
</gene>
<accession>A0A9J5XWT7</accession>
<dbReference type="AlphaFoldDB" id="A0A9J5XWT7"/>
<evidence type="ECO:0000313" key="2">
    <source>
        <dbReference type="EMBL" id="KAG5591680.1"/>
    </source>
</evidence>
<proteinExistence type="predicted"/>
<reference evidence="2 3" key="1">
    <citation type="submission" date="2020-09" db="EMBL/GenBank/DDBJ databases">
        <title>De no assembly of potato wild relative species, Solanum commersonii.</title>
        <authorList>
            <person name="Cho K."/>
        </authorList>
    </citation>
    <scope>NUCLEOTIDE SEQUENCE [LARGE SCALE GENOMIC DNA]</scope>
    <source>
        <strain evidence="2">LZ3.2</strain>
        <tissue evidence="2">Leaf</tissue>
    </source>
</reference>
<name>A0A9J5XWT7_SOLCO</name>
<dbReference type="EMBL" id="JACXVP010000008">
    <property type="protein sequence ID" value="KAG5591680.1"/>
    <property type="molecule type" value="Genomic_DNA"/>
</dbReference>
<sequence length="59" mass="6457">MEPVGPDGHIGPFSRSNDSRAGKSPHFANFSSAISQEFLVIRNSNVIFVKKFQGRPLSP</sequence>
<feature type="region of interest" description="Disordered" evidence="1">
    <location>
        <begin position="1"/>
        <end position="26"/>
    </location>
</feature>
<evidence type="ECO:0000256" key="1">
    <source>
        <dbReference type="SAM" id="MobiDB-lite"/>
    </source>
</evidence>
<protein>
    <submittedName>
        <fullName evidence="2">Uncharacterized protein</fullName>
    </submittedName>
</protein>
<comment type="caution">
    <text evidence="2">The sequence shown here is derived from an EMBL/GenBank/DDBJ whole genome shotgun (WGS) entry which is preliminary data.</text>
</comment>